<dbReference type="InterPro" id="IPR029033">
    <property type="entry name" value="His_PPase_superfam"/>
</dbReference>
<dbReference type="Proteomes" id="UP001178322">
    <property type="component" value="Chromosome"/>
</dbReference>
<dbReference type="PANTHER" id="PTHR48100:SF1">
    <property type="entry name" value="HISTIDINE PHOSPHATASE FAMILY PROTEIN-RELATED"/>
    <property type="match status" value="1"/>
</dbReference>
<dbReference type="GO" id="GO:0016853">
    <property type="term" value="F:isomerase activity"/>
    <property type="evidence" value="ECO:0007669"/>
    <property type="project" value="UniProtKB-KW"/>
</dbReference>
<name>A0AAX3WS04_9BACI</name>
<evidence type="ECO:0000256" key="3">
    <source>
        <dbReference type="PIRSR" id="PIRSR613078-1"/>
    </source>
</evidence>
<dbReference type="EC" id="5.4.-.-" evidence="5"/>
<dbReference type="GO" id="GO:0005737">
    <property type="term" value="C:cytoplasm"/>
    <property type="evidence" value="ECO:0007669"/>
    <property type="project" value="TreeGrafter"/>
</dbReference>
<reference evidence="5" key="1">
    <citation type="submission" date="2023-05" db="EMBL/GenBank/DDBJ databases">
        <title>Comparative genomics of Bacillaceae isolates and their secondary metabolite potential.</title>
        <authorList>
            <person name="Song L."/>
            <person name="Nielsen L.J."/>
            <person name="Mohite O."/>
            <person name="Xu X."/>
            <person name="Weber T."/>
            <person name="Kovacs A.T."/>
        </authorList>
    </citation>
    <scope>NUCLEOTIDE SEQUENCE</scope>
    <source>
        <strain evidence="5">LY1</strain>
    </source>
</reference>
<sequence>MSQTIYLFRHGETEFNLQGRYQGELDSPLTEAGIQQVQQNARMLKSIIGNPQDWKIVSSPLGRAMQSAEIICETIGYDVQNVQQDKRLAELAVGQMGRTNNV</sequence>
<dbReference type="InterPro" id="IPR050275">
    <property type="entry name" value="PGM_Phosphatase"/>
</dbReference>
<organism evidence="5 6">
    <name type="scientific">Lysinibacillus pakistanensis</name>
    <dbReference type="NCBI Taxonomy" id="759811"/>
    <lineage>
        <taxon>Bacteria</taxon>
        <taxon>Bacillati</taxon>
        <taxon>Bacillota</taxon>
        <taxon>Bacilli</taxon>
        <taxon>Bacillales</taxon>
        <taxon>Bacillaceae</taxon>
        <taxon>Lysinibacillus</taxon>
    </lineage>
</organism>
<evidence type="ECO:0000256" key="2">
    <source>
        <dbReference type="ARBA" id="ARBA00023235"/>
    </source>
</evidence>
<keyword evidence="2 5" id="KW-0413">Isomerase</keyword>
<dbReference type="Gene3D" id="3.40.50.1240">
    <property type="entry name" value="Phosphoglycerate mutase-like"/>
    <property type="match status" value="1"/>
</dbReference>
<dbReference type="SMART" id="SM00855">
    <property type="entry name" value="PGAM"/>
    <property type="match status" value="1"/>
</dbReference>
<evidence type="ECO:0000313" key="5">
    <source>
        <dbReference type="EMBL" id="WHY49519.1"/>
    </source>
</evidence>
<evidence type="ECO:0000256" key="4">
    <source>
        <dbReference type="PIRSR" id="PIRSR613078-2"/>
    </source>
</evidence>
<dbReference type="GO" id="GO:0016791">
    <property type="term" value="F:phosphatase activity"/>
    <property type="evidence" value="ECO:0007669"/>
    <property type="project" value="TreeGrafter"/>
</dbReference>
<evidence type="ECO:0000313" key="6">
    <source>
        <dbReference type="Proteomes" id="UP001178322"/>
    </source>
</evidence>
<feature type="active site" description="Proton donor/acceptor" evidence="3">
    <location>
        <position position="90"/>
    </location>
</feature>
<accession>A0AAX3WS04</accession>
<dbReference type="InterPro" id="IPR001345">
    <property type="entry name" value="PG/BPGM_mutase_AS"/>
</dbReference>
<dbReference type="PIRSF" id="PIRSF000709">
    <property type="entry name" value="6PFK_2-Ptase"/>
    <property type="match status" value="1"/>
</dbReference>
<dbReference type="SUPFAM" id="SSF53254">
    <property type="entry name" value="Phosphoglycerate mutase-like"/>
    <property type="match status" value="1"/>
</dbReference>
<dbReference type="AlphaFoldDB" id="A0AAX3WS04"/>
<keyword evidence="1" id="KW-0324">Glycolysis</keyword>
<feature type="active site" description="Tele-phosphohistidine intermediate" evidence="3">
    <location>
        <position position="10"/>
    </location>
</feature>
<dbReference type="Pfam" id="PF00300">
    <property type="entry name" value="His_Phos_1"/>
    <property type="match status" value="1"/>
</dbReference>
<dbReference type="EMBL" id="CP126101">
    <property type="protein sequence ID" value="WHY49519.1"/>
    <property type="molecule type" value="Genomic_DNA"/>
</dbReference>
<evidence type="ECO:0000256" key="1">
    <source>
        <dbReference type="ARBA" id="ARBA00023152"/>
    </source>
</evidence>
<gene>
    <name evidence="5" type="ORF">QNH24_14345</name>
</gene>
<proteinExistence type="predicted"/>
<feature type="binding site" evidence="4">
    <location>
        <begin position="9"/>
        <end position="16"/>
    </location>
    <ligand>
        <name>substrate</name>
    </ligand>
</feature>
<dbReference type="RefSeq" id="WP_283868256.1">
    <property type="nucleotide sequence ID" value="NZ_CP126101.1"/>
</dbReference>
<protein>
    <submittedName>
        <fullName evidence="5">Phosphoglycerate mutase family protein</fullName>
        <ecNumber evidence="5">5.4.-.-</ecNumber>
    </submittedName>
</protein>
<dbReference type="InterPro" id="IPR013078">
    <property type="entry name" value="His_Pase_superF_clade-1"/>
</dbReference>
<dbReference type="PANTHER" id="PTHR48100">
    <property type="entry name" value="BROAD-SPECIFICITY PHOSPHATASE YOR283W-RELATED"/>
    <property type="match status" value="1"/>
</dbReference>
<feature type="binding site" evidence="4">
    <location>
        <position position="63"/>
    </location>
    <ligand>
        <name>substrate</name>
    </ligand>
</feature>
<dbReference type="CDD" id="cd07067">
    <property type="entry name" value="HP_PGM_like"/>
    <property type="match status" value="1"/>
</dbReference>
<dbReference type="PROSITE" id="PS00175">
    <property type="entry name" value="PG_MUTASE"/>
    <property type="match status" value="1"/>
</dbReference>